<evidence type="ECO:0000313" key="1">
    <source>
        <dbReference type="EMBL" id="KAH7954623.1"/>
    </source>
</evidence>
<evidence type="ECO:0000313" key="2">
    <source>
        <dbReference type="Proteomes" id="UP000821865"/>
    </source>
</evidence>
<proteinExistence type="predicted"/>
<reference evidence="1" key="1">
    <citation type="submission" date="2020-05" db="EMBL/GenBank/DDBJ databases">
        <title>Large-scale comparative analyses of tick genomes elucidate their genetic diversity and vector capacities.</title>
        <authorList>
            <person name="Jia N."/>
            <person name="Wang J."/>
            <person name="Shi W."/>
            <person name="Du L."/>
            <person name="Sun Y."/>
            <person name="Zhan W."/>
            <person name="Jiang J."/>
            <person name="Wang Q."/>
            <person name="Zhang B."/>
            <person name="Ji P."/>
            <person name="Sakyi L.B."/>
            <person name="Cui X."/>
            <person name="Yuan T."/>
            <person name="Jiang B."/>
            <person name="Yang W."/>
            <person name="Lam T.T.-Y."/>
            <person name="Chang Q."/>
            <person name="Ding S."/>
            <person name="Wang X."/>
            <person name="Zhu J."/>
            <person name="Ruan X."/>
            <person name="Zhao L."/>
            <person name="Wei J."/>
            <person name="Que T."/>
            <person name="Du C."/>
            <person name="Cheng J."/>
            <person name="Dai P."/>
            <person name="Han X."/>
            <person name="Huang E."/>
            <person name="Gao Y."/>
            <person name="Liu J."/>
            <person name="Shao H."/>
            <person name="Ye R."/>
            <person name="Li L."/>
            <person name="Wei W."/>
            <person name="Wang X."/>
            <person name="Wang C."/>
            <person name="Yang T."/>
            <person name="Huo Q."/>
            <person name="Li W."/>
            <person name="Guo W."/>
            <person name="Chen H."/>
            <person name="Zhou L."/>
            <person name="Ni X."/>
            <person name="Tian J."/>
            <person name="Zhou Y."/>
            <person name="Sheng Y."/>
            <person name="Liu T."/>
            <person name="Pan Y."/>
            <person name="Xia L."/>
            <person name="Li J."/>
            <person name="Zhao F."/>
            <person name="Cao W."/>
        </authorList>
    </citation>
    <scope>NUCLEOTIDE SEQUENCE</scope>
    <source>
        <strain evidence="1">Dsil-2018</strain>
    </source>
</reference>
<name>A0ACB8CZC7_DERSI</name>
<organism evidence="1 2">
    <name type="scientific">Dermacentor silvarum</name>
    <name type="common">Tick</name>
    <dbReference type="NCBI Taxonomy" id="543639"/>
    <lineage>
        <taxon>Eukaryota</taxon>
        <taxon>Metazoa</taxon>
        <taxon>Ecdysozoa</taxon>
        <taxon>Arthropoda</taxon>
        <taxon>Chelicerata</taxon>
        <taxon>Arachnida</taxon>
        <taxon>Acari</taxon>
        <taxon>Parasitiformes</taxon>
        <taxon>Ixodida</taxon>
        <taxon>Ixodoidea</taxon>
        <taxon>Ixodidae</taxon>
        <taxon>Rhipicephalinae</taxon>
        <taxon>Dermacentor</taxon>
    </lineage>
</organism>
<accession>A0ACB8CZC7</accession>
<protein>
    <submittedName>
        <fullName evidence="1">Uncharacterized protein</fullName>
    </submittedName>
</protein>
<keyword evidence="2" id="KW-1185">Reference proteome</keyword>
<sequence>MASVPAVPEFRDADQCRQHGLEIIRPKPRRLGDLNRPHDTRMPAEGASLRASHRDLVGGSAPSLTKLSVRDLWPSPSGRSSHEASPRPCLSAAASSSSPGPPGSSRATPVRETPVPSSGGSSSCASSRASPGSLALSAATRASPARNKLSLAEPVMTREQEEQQQADEGFPTDPNFSVYRDSASNTDCGSLSKSSSDGDPVVSRRKPLARLKSRRRNILSFPLNPEDPRLGVRRHDLYAGGSSSDENRSSGHASMSDGGQSSYASSTSPPTYLDFARAASSGAPLTKSLHNVPGHLKAVPEDERVPPTSISASRLCRRSQPSSSSSSHGRRGYRSSSGASYELHESSANLDDIRQAVEQLAARTQQGTSNSGCGGYSTSTYSSDAEPVGGGVRRLMRHSSLETIATNITSAEEFVWVDNLQSRLVEMQRPPWTNHDVLRVLQSGRLRDQRRKISMEVVPRLSFLLQRPLVRVAREAQRLSRPLGVCGKRQVSGALCIVLSPALAESCVSACHRAAAMYTSSSCDQLRLGKSARAGLQLPVGRFQRWACDARLAPCVHEYGALYLTAAAENLLEELVLRCLEPGATLTAAALEAAIASSGELWGLFQPFAHLNAGRTATGALSMPRWPQQLQQCGSVRGGQGADAQQPQQLGQQPSSKDDHHRSPSAASDAHEQSFLTTCVGSIAELSELLSAVTQLYRSRTGSQRPPLSWGPGAVHALYHYMRCSQLEHAEHGSSRRSAGPELIYERPYQVLPPLVEWVRVAHAHAEYRRSPLVDQDDVMQAARLLLPGVDCPVRAIGELHEERLLLLRRSSSASADDVPQEWARQLQTELAFRLLSLCGQQGTGAAVVSQALALLPTPTRLDTRDQRGLTPLMLACARGDEVAARVLVQAGADIHAEVLAKSTLSLSVAFLATF</sequence>
<dbReference type="Proteomes" id="UP000821865">
    <property type="component" value="Chromosome 4"/>
</dbReference>
<dbReference type="EMBL" id="CM023473">
    <property type="protein sequence ID" value="KAH7954623.1"/>
    <property type="molecule type" value="Genomic_DNA"/>
</dbReference>
<gene>
    <name evidence="1" type="ORF">HPB49_020250</name>
</gene>
<comment type="caution">
    <text evidence="1">The sequence shown here is derived from an EMBL/GenBank/DDBJ whole genome shotgun (WGS) entry which is preliminary data.</text>
</comment>